<sequence length="402" mass="43455">MNSLNKSLIVVFIILIKADSCVSQPSCFANCAACSNSTVCTSCDSGYYLRKTEECRACTYVGTNCVACSNETHCNECRAGFWGTTCRYFCSDGCNTETCNSFNGTCTCRQRFYGPTCGNKCSENCLTDTCGVNGECECKDGYYGNQCIGMCFSGCEKCSDGTSCSVCPTGRYGQLCGMHCECDGRCDILTGECINEMCPETCASYGKSEQCNNTCKGGTCDIESGRCENCELSHYGDFCENICSQNCAGSLTDLKCDSTEKCNRGCIDGFIGDTCTSEAEKHHTVGAEEETGSGSVIGGAVGGALGLCVVITLVVVMVTKEKGVLRKDRKKMYKLVQFKKGLSDQSQFTESFSAYFMPILTEYEIPDSEPRSGLSMESKDTGVYYNNENAYYKNVGGNVQKT</sequence>
<evidence type="ECO:0000259" key="3">
    <source>
        <dbReference type="SMART" id="SM00181"/>
    </source>
</evidence>
<feature type="signal peptide" evidence="2">
    <location>
        <begin position="1"/>
        <end position="23"/>
    </location>
</feature>
<dbReference type="SMART" id="SM00181">
    <property type="entry name" value="EGF"/>
    <property type="match status" value="6"/>
</dbReference>
<feature type="domain" description="EGF-like" evidence="3">
    <location>
        <begin position="150"/>
        <end position="181"/>
    </location>
</feature>
<dbReference type="InterPro" id="IPR000742">
    <property type="entry name" value="EGF"/>
</dbReference>
<feature type="domain" description="EGF-like" evidence="3">
    <location>
        <begin position="120"/>
        <end position="148"/>
    </location>
</feature>
<feature type="transmembrane region" description="Helical" evidence="1">
    <location>
        <begin position="296"/>
        <end position="319"/>
    </location>
</feature>
<feature type="chain" id="PRO_5046722627" evidence="2">
    <location>
        <begin position="24"/>
        <end position="402"/>
    </location>
</feature>
<evidence type="ECO:0000313" key="4">
    <source>
        <dbReference type="EMBL" id="WAR15974.1"/>
    </source>
</evidence>
<feature type="domain" description="EGF-like" evidence="3">
    <location>
        <begin position="26"/>
        <end position="56"/>
    </location>
</feature>
<accession>A0ABY7F3L3</accession>
<feature type="domain" description="EGF-like" evidence="3">
    <location>
        <begin position="201"/>
        <end position="240"/>
    </location>
</feature>
<feature type="domain" description="EGF-like" evidence="3">
    <location>
        <begin position="57"/>
        <end position="87"/>
    </location>
</feature>
<dbReference type="Gene3D" id="2.170.300.10">
    <property type="entry name" value="Tie2 ligand-binding domain superfamily"/>
    <property type="match status" value="1"/>
</dbReference>
<name>A0ABY7F3L3_MYAAR</name>
<protein>
    <submittedName>
        <fullName evidence="4">TENX-like protein</fullName>
    </submittedName>
</protein>
<evidence type="ECO:0000256" key="1">
    <source>
        <dbReference type="SAM" id="Phobius"/>
    </source>
</evidence>
<gene>
    <name evidence="4" type="ORF">MAR_030568</name>
</gene>
<evidence type="ECO:0000313" key="5">
    <source>
        <dbReference type="Proteomes" id="UP001164746"/>
    </source>
</evidence>
<organism evidence="4 5">
    <name type="scientific">Mya arenaria</name>
    <name type="common">Soft-shell clam</name>
    <dbReference type="NCBI Taxonomy" id="6604"/>
    <lineage>
        <taxon>Eukaryota</taxon>
        <taxon>Metazoa</taxon>
        <taxon>Spiralia</taxon>
        <taxon>Lophotrochozoa</taxon>
        <taxon>Mollusca</taxon>
        <taxon>Bivalvia</taxon>
        <taxon>Autobranchia</taxon>
        <taxon>Heteroconchia</taxon>
        <taxon>Euheterodonta</taxon>
        <taxon>Imparidentia</taxon>
        <taxon>Neoheterodontei</taxon>
        <taxon>Myida</taxon>
        <taxon>Myoidea</taxon>
        <taxon>Myidae</taxon>
        <taxon>Mya</taxon>
    </lineage>
</organism>
<feature type="domain" description="EGF-like" evidence="3">
    <location>
        <begin position="89"/>
        <end position="118"/>
    </location>
</feature>
<proteinExistence type="predicted"/>
<keyword evidence="1" id="KW-0472">Membrane</keyword>
<keyword evidence="2" id="KW-0732">Signal</keyword>
<keyword evidence="1" id="KW-1133">Transmembrane helix</keyword>
<keyword evidence="1" id="KW-0812">Transmembrane</keyword>
<reference evidence="4" key="1">
    <citation type="submission" date="2022-11" db="EMBL/GenBank/DDBJ databases">
        <title>Centuries of genome instability and evolution in soft-shell clam transmissible cancer (bioRxiv).</title>
        <authorList>
            <person name="Hart S.F.M."/>
            <person name="Yonemitsu M.A."/>
            <person name="Giersch R.M."/>
            <person name="Beal B.F."/>
            <person name="Arriagada G."/>
            <person name="Davis B.W."/>
            <person name="Ostrander E.A."/>
            <person name="Goff S.P."/>
            <person name="Metzger M.J."/>
        </authorList>
    </citation>
    <scope>NUCLEOTIDE SEQUENCE</scope>
    <source>
        <strain evidence="4">MELC-2E11</strain>
        <tissue evidence="4">Siphon/mantle</tissue>
    </source>
</reference>
<dbReference type="EMBL" id="CP111021">
    <property type="protein sequence ID" value="WAR15974.1"/>
    <property type="molecule type" value="Genomic_DNA"/>
</dbReference>
<dbReference type="Proteomes" id="UP001164746">
    <property type="component" value="Chromosome 10"/>
</dbReference>
<keyword evidence="5" id="KW-1185">Reference proteome</keyword>
<evidence type="ECO:0000256" key="2">
    <source>
        <dbReference type="SAM" id="SignalP"/>
    </source>
</evidence>